<evidence type="ECO:0000256" key="1">
    <source>
        <dbReference type="SAM" id="Phobius"/>
    </source>
</evidence>
<evidence type="ECO:0000313" key="3">
    <source>
        <dbReference type="Proteomes" id="UP000681414"/>
    </source>
</evidence>
<evidence type="ECO:0000313" key="2">
    <source>
        <dbReference type="EMBL" id="MBS4195973.1"/>
    </source>
</evidence>
<protein>
    <submittedName>
        <fullName evidence="2">Uncharacterized protein</fullName>
    </submittedName>
</protein>
<feature type="transmembrane region" description="Helical" evidence="1">
    <location>
        <begin position="79"/>
        <end position="112"/>
    </location>
</feature>
<feature type="transmembrane region" description="Helical" evidence="1">
    <location>
        <begin position="12"/>
        <end position="33"/>
    </location>
</feature>
<keyword evidence="1" id="KW-0812">Transmembrane</keyword>
<keyword evidence="1" id="KW-0472">Membrane</keyword>
<gene>
    <name evidence="2" type="ORF">KHA97_12975</name>
</gene>
<proteinExistence type="predicted"/>
<comment type="caution">
    <text evidence="2">The sequence shown here is derived from an EMBL/GenBank/DDBJ whole genome shotgun (WGS) entry which is preliminary data.</text>
</comment>
<feature type="transmembrane region" description="Helical" evidence="1">
    <location>
        <begin position="45"/>
        <end position="67"/>
    </location>
</feature>
<name>A0A942TFL8_9BACI</name>
<reference evidence="2 3" key="1">
    <citation type="submission" date="2021-05" db="EMBL/GenBank/DDBJ databases">
        <title>Novel Bacillus species.</title>
        <authorList>
            <person name="Liu G."/>
        </authorList>
    </citation>
    <scope>NUCLEOTIDE SEQUENCE [LARGE SCALE GENOMIC DNA]</scope>
    <source>
        <strain evidence="3">FJAT-49780</strain>
    </source>
</reference>
<dbReference type="AlphaFoldDB" id="A0A942TFL8"/>
<keyword evidence="3" id="KW-1185">Reference proteome</keyword>
<sequence>MKKIISYLIGKLAGAGFSFSIFNLFNMLNGSIFDMYQFSKNVSSPLYWVAFFGYGLICSIVIDLIVNKVSNKGNSTKVILYLVAGFSIFFIFGFSIFTIIAGTIGAFAALLFYFGTMIANKTPVFKYIFAFAMPILFLTIINVDFTEKQQWSEVKNDTSYSASFDLFNGEQKIPINAKEGQTISVAVDINNENGGGHGQHVLNEKGKLLPMYESTDDYIRFKAESTGVYNVVITGDNLRGSFFVDWKIEDL</sequence>
<dbReference type="Proteomes" id="UP000681414">
    <property type="component" value="Unassembled WGS sequence"/>
</dbReference>
<organism evidence="2 3">
    <name type="scientific">Lederbergia citri</name>
    <dbReference type="NCBI Taxonomy" id="2833580"/>
    <lineage>
        <taxon>Bacteria</taxon>
        <taxon>Bacillati</taxon>
        <taxon>Bacillota</taxon>
        <taxon>Bacilli</taxon>
        <taxon>Bacillales</taxon>
        <taxon>Bacillaceae</taxon>
        <taxon>Lederbergia</taxon>
    </lineage>
</organism>
<accession>A0A942TFL8</accession>
<feature type="transmembrane region" description="Helical" evidence="1">
    <location>
        <begin position="124"/>
        <end position="145"/>
    </location>
</feature>
<dbReference type="EMBL" id="JAGYPG010000002">
    <property type="protein sequence ID" value="MBS4195973.1"/>
    <property type="molecule type" value="Genomic_DNA"/>
</dbReference>
<dbReference type="RefSeq" id="WP_213125140.1">
    <property type="nucleotide sequence ID" value="NZ_JAGYPG010000002.1"/>
</dbReference>
<keyword evidence="1" id="KW-1133">Transmembrane helix</keyword>